<feature type="domain" description="F-box" evidence="2">
    <location>
        <begin position="118"/>
        <end position="165"/>
    </location>
</feature>
<dbReference type="PROSITE" id="PS50181">
    <property type="entry name" value="FBOX"/>
    <property type="match status" value="1"/>
</dbReference>
<feature type="compositionally biased region" description="Basic residues" evidence="1">
    <location>
        <begin position="14"/>
        <end position="24"/>
    </location>
</feature>
<proteinExistence type="predicted"/>
<comment type="caution">
    <text evidence="3">The sequence shown here is derived from an EMBL/GenBank/DDBJ whole genome shotgun (WGS) entry which is preliminary data.</text>
</comment>
<evidence type="ECO:0000313" key="3">
    <source>
        <dbReference type="EMBL" id="PHT56453.1"/>
    </source>
</evidence>
<dbReference type="PANTHER" id="PTHR34049:SF9">
    <property type="entry name" value="F-BOX PROTEIN"/>
    <property type="match status" value="1"/>
</dbReference>
<reference evidence="3 4" key="1">
    <citation type="journal article" date="2017" name="Genome Biol.">
        <title>New reference genome sequences of hot pepper reveal the massive evolution of plant disease-resistance genes by retroduplication.</title>
        <authorList>
            <person name="Kim S."/>
            <person name="Park J."/>
            <person name="Yeom S.I."/>
            <person name="Kim Y.M."/>
            <person name="Seo E."/>
            <person name="Kim K.T."/>
            <person name="Kim M.S."/>
            <person name="Lee J.M."/>
            <person name="Cheong K."/>
            <person name="Shin H.S."/>
            <person name="Kim S.B."/>
            <person name="Han K."/>
            <person name="Lee J."/>
            <person name="Park M."/>
            <person name="Lee H.A."/>
            <person name="Lee H.Y."/>
            <person name="Lee Y."/>
            <person name="Oh S."/>
            <person name="Lee J.H."/>
            <person name="Choi E."/>
            <person name="Choi E."/>
            <person name="Lee S.E."/>
            <person name="Jeon J."/>
            <person name="Kim H."/>
            <person name="Choi G."/>
            <person name="Song H."/>
            <person name="Lee J."/>
            <person name="Lee S.C."/>
            <person name="Kwon J.K."/>
            <person name="Lee H.Y."/>
            <person name="Koo N."/>
            <person name="Hong Y."/>
            <person name="Kim R.W."/>
            <person name="Kang W.H."/>
            <person name="Huh J.H."/>
            <person name="Kang B.C."/>
            <person name="Yang T.J."/>
            <person name="Lee Y.H."/>
            <person name="Bennetzen J.L."/>
            <person name="Choi D."/>
        </authorList>
    </citation>
    <scope>NUCLEOTIDE SEQUENCE [LARGE SCALE GENOMIC DNA]</scope>
    <source>
        <strain evidence="4">cv. PBC81</strain>
    </source>
</reference>
<dbReference type="PANTHER" id="PTHR34049">
    <property type="entry name" value="F-BOX PROTEIN SKIP27"/>
    <property type="match status" value="1"/>
</dbReference>
<evidence type="ECO:0000256" key="1">
    <source>
        <dbReference type="SAM" id="MobiDB-lite"/>
    </source>
</evidence>
<reference evidence="4" key="2">
    <citation type="journal article" date="2017" name="J. Anim. Genet.">
        <title>Multiple reference genome sequences of hot pepper reveal the massive evolution of plant disease resistance genes by retroduplication.</title>
        <authorList>
            <person name="Kim S."/>
            <person name="Park J."/>
            <person name="Yeom S.-I."/>
            <person name="Kim Y.-M."/>
            <person name="Seo E."/>
            <person name="Kim K.-T."/>
            <person name="Kim M.-S."/>
            <person name="Lee J.M."/>
            <person name="Cheong K."/>
            <person name="Shin H.-S."/>
            <person name="Kim S.-B."/>
            <person name="Han K."/>
            <person name="Lee J."/>
            <person name="Park M."/>
            <person name="Lee H.-A."/>
            <person name="Lee H.-Y."/>
            <person name="Lee Y."/>
            <person name="Oh S."/>
            <person name="Lee J.H."/>
            <person name="Choi E."/>
            <person name="Choi E."/>
            <person name="Lee S.E."/>
            <person name="Jeon J."/>
            <person name="Kim H."/>
            <person name="Choi G."/>
            <person name="Song H."/>
            <person name="Lee J."/>
            <person name="Lee S.-C."/>
            <person name="Kwon J.-K."/>
            <person name="Lee H.-Y."/>
            <person name="Koo N."/>
            <person name="Hong Y."/>
            <person name="Kim R.W."/>
            <person name="Kang W.-H."/>
            <person name="Huh J.H."/>
            <person name="Kang B.-C."/>
            <person name="Yang T.-J."/>
            <person name="Lee Y.-H."/>
            <person name="Bennetzen J.L."/>
            <person name="Choi D."/>
        </authorList>
    </citation>
    <scope>NUCLEOTIDE SEQUENCE [LARGE SCALE GENOMIC DNA]</scope>
    <source>
        <strain evidence="4">cv. PBC81</strain>
    </source>
</reference>
<dbReference type="STRING" id="33114.A0A2G2XG21"/>
<sequence>MGKVSPKDGQSKTPKQKKRSKCIKSKYLRPGALAQLRNTKISAAKSSTDLWKKRVVVRNADDVKEEVVLPNDVKVESPIFLSPVRSRLGAVTSPLDLAKQNNLQMTPKTPGDVEGMSESRLESLPLDLLVNVLCHLQHDQLKAVFHVSQKIRRAVILAKQFYFNYTTPNRTQQDMLGTMTPLPTDHWPFASKGDGKGACVHSPRTPQAPKHGPKPPSRLKFIEMEQIAAVLFQESAFPSRCLVPSVIPKPLCKPLGSNRVLFYEDELCQAVSQNKLR</sequence>
<organism evidence="3 4">
    <name type="scientific">Capsicum baccatum</name>
    <name type="common">Peruvian pepper</name>
    <dbReference type="NCBI Taxonomy" id="33114"/>
    <lineage>
        <taxon>Eukaryota</taxon>
        <taxon>Viridiplantae</taxon>
        <taxon>Streptophyta</taxon>
        <taxon>Embryophyta</taxon>
        <taxon>Tracheophyta</taxon>
        <taxon>Spermatophyta</taxon>
        <taxon>Magnoliopsida</taxon>
        <taxon>eudicotyledons</taxon>
        <taxon>Gunneridae</taxon>
        <taxon>Pentapetalae</taxon>
        <taxon>asterids</taxon>
        <taxon>lamiids</taxon>
        <taxon>Solanales</taxon>
        <taxon>Solanaceae</taxon>
        <taxon>Solanoideae</taxon>
        <taxon>Capsiceae</taxon>
        <taxon>Capsicum</taxon>
    </lineage>
</organism>
<dbReference type="InterPro" id="IPR045286">
    <property type="entry name" value="FBS1-like"/>
</dbReference>
<gene>
    <name evidence="3" type="ORF">CQW23_04939</name>
</gene>
<feature type="region of interest" description="Disordered" evidence="1">
    <location>
        <begin position="195"/>
        <end position="216"/>
    </location>
</feature>
<name>A0A2G2XG21_CAPBA</name>
<feature type="compositionally biased region" description="Basic and acidic residues" evidence="1">
    <location>
        <begin position="1"/>
        <end position="10"/>
    </location>
</feature>
<feature type="region of interest" description="Disordered" evidence="1">
    <location>
        <begin position="1"/>
        <end position="24"/>
    </location>
</feature>
<accession>A0A2G2XG21</accession>
<dbReference type="AlphaFoldDB" id="A0A2G2XG21"/>
<dbReference type="Proteomes" id="UP000224567">
    <property type="component" value="Unassembled WGS sequence"/>
</dbReference>
<dbReference type="InterPro" id="IPR001810">
    <property type="entry name" value="F-box_dom"/>
</dbReference>
<keyword evidence="4" id="KW-1185">Reference proteome</keyword>
<evidence type="ECO:0000313" key="4">
    <source>
        <dbReference type="Proteomes" id="UP000224567"/>
    </source>
</evidence>
<protein>
    <submittedName>
        <fullName evidence="3">F-box protein</fullName>
    </submittedName>
</protein>
<evidence type="ECO:0000259" key="2">
    <source>
        <dbReference type="PROSITE" id="PS50181"/>
    </source>
</evidence>
<dbReference type="OrthoDB" id="514005at2759"/>
<dbReference type="EMBL" id="MLFT02000002">
    <property type="protein sequence ID" value="PHT56453.1"/>
    <property type="molecule type" value="Genomic_DNA"/>
</dbReference>